<feature type="signal peptide" evidence="8">
    <location>
        <begin position="1"/>
        <end position="19"/>
    </location>
</feature>
<protein>
    <submittedName>
        <fullName evidence="10">BMP family ABC transporter substrate-binding protein</fullName>
    </submittedName>
</protein>
<reference evidence="11" key="1">
    <citation type="journal article" date="2019" name="Int. J. Syst. Evol. Microbiol.">
        <title>The Global Catalogue of Microorganisms (GCM) 10K type strain sequencing project: providing services to taxonomists for standard genome sequencing and annotation.</title>
        <authorList>
            <consortium name="The Broad Institute Genomics Platform"/>
            <consortium name="The Broad Institute Genome Sequencing Center for Infectious Disease"/>
            <person name="Wu L."/>
            <person name="Ma J."/>
        </authorList>
    </citation>
    <scope>NUCLEOTIDE SEQUENCE [LARGE SCALE GENOMIC DNA]</scope>
    <source>
        <strain evidence="11">JCM 15592</strain>
    </source>
</reference>
<evidence type="ECO:0000259" key="9">
    <source>
        <dbReference type="Pfam" id="PF02608"/>
    </source>
</evidence>
<dbReference type="EMBL" id="BAAAPO010000021">
    <property type="protein sequence ID" value="GAA1788681.1"/>
    <property type="molecule type" value="Genomic_DNA"/>
</dbReference>
<dbReference type="SUPFAM" id="SSF53822">
    <property type="entry name" value="Periplasmic binding protein-like I"/>
    <property type="match status" value="1"/>
</dbReference>
<evidence type="ECO:0000256" key="4">
    <source>
        <dbReference type="ARBA" id="ARBA00022729"/>
    </source>
</evidence>
<evidence type="ECO:0000256" key="8">
    <source>
        <dbReference type="SAM" id="SignalP"/>
    </source>
</evidence>
<evidence type="ECO:0000256" key="6">
    <source>
        <dbReference type="ARBA" id="ARBA00023288"/>
    </source>
</evidence>
<keyword evidence="4 8" id="KW-0732">Signal</keyword>
<evidence type="ECO:0000256" key="2">
    <source>
        <dbReference type="ARBA" id="ARBA00008610"/>
    </source>
</evidence>
<evidence type="ECO:0000256" key="1">
    <source>
        <dbReference type="ARBA" id="ARBA00004193"/>
    </source>
</evidence>
<sequence length="365" mass="37132">MRQLMKVAVAVSASTLALAACGSGTSKETSTTTAGSGTTSSTSESSSTSEAPKSDVKVGLAFDVGGRGDQSFNDAAAAGMDKAKAEFGLETTDATAVNGENEAAREERLNQLVDAGYTNIIAVGFAYAASVGKVAKENPDVHFAIIDDASDASKGDNVAQLTFAEQEGSFLVGAAAALTSKTGHIGFVGGVNVPLIVKFEAGYDAGAKAVNPDIKIDSTYLTQPPDFSGFGDPAKGKTAAEGMYQGGADIVYHAAGGSGAGVFTAAKAAKGWAIGVDSDQAKTAEEGVRDVILTSMLKKVDVAVYDYLAKAVKGENAAGNVIYDLKVDGVGYSTTGDKMSADVIAKLEDYKAKIVSGEIKVPDTK</sequence>
<dbReference type="Gene3D" id="3.40.50.2300">
    <property type="match status" value="2"/>
</dbReference>
<keyword evidence="3" id="KW-1003">Cell membrane</keyword>
<feature type="domain" description="ABC transporter substrate-binding protein PnrA-like" evidence="9">
    <location>
        <begin position="61"/>
        <end position="365"/>
    </location>
</feature>
<dbReference type="PANTHER" id="PTHR34296">
    <property type="entry name" value="TRANSCRIPTIONAL ACTIVATOR PROTEIN MED"/>
    <property type="match status" value="1"/>
</dbReference>
<dbReference type="RefSeq" id="WP_344082507.1">
    <property type="nucleotide sequence ID" value="NZ_BAAAPO010000021.1"/>
</dbReference>
<gene>
    <name evidence="10" type="ORF">GCM10009811_11950</name>
</gene>
<keyword evidence="5" id="KW-0472">Membrane</keyword>
<feature type="chain" id="PRO_5045085509" evidence="8">
    <location>
        <begin position="20"/>
        <end position="365"/>
    </location>
</feature>
<proteinExistence type="inferred from homology"/>
<dbReference type="PANTHER" id="PTHR34296:SF2">
    <property type="entry name" value="ABC TRANSPORTER GUANOSINE-BINDING PROTEIN NUPN"/>
    <property type="match status" value="1"/>
</dbReference>
<keyword evidence="11" id="KW-1185">Reference proteome</keyword>
<dbReference type="Pfam" id="PF02608">
    <property type="entry name" value="Bmp"/>
    <property type="match status" value="1"/>
</dbReference>
<evidence type="ECO:0000313" key="10">
    <source>
        <dbReference type="EMBL" id="GAA1788681.1"/>
    </source>
</evidence>
<dbReference type="InterPro" id="IPR028082">
    <property type="entry name" value="Peripla_BP_I"/>
</dbReference>
<dbReference type="InterPro" id="IPR003760">
    <property type="entry name" value="PnrA-like"/>
</dbReference>
<name>A0ABP4XMP0_9MICO</name>
<comment type="subcellular location">
    <subcellularLocation>
        <location evidence="1">Cell membrane</location>
        <topology evidence="1">Lipid-anchor</topology>
    </subcellularLocation>
</comment>
<organism evidence="10 11">
    <name type="scientific">Nostocoides veronense</name>
    <dbReference type="NCBI Taxonomy" id="330836"/>
    <lineage>
        <taxon>Bacteria</taxon>
        <taxon>Bacillati</taxon>
        <taxon>Actinomycetota</taxon>
        <taxon>Actinomycetes</taxon>
        <taxon>Micrococcales</taxon>
        <taxon>Intrasporangiaceae</taxon>
        <taxon>Nostocoides</taxon>
    </lineage>
</organism>
<comment type="similarity">
    <text evidence="2">Belongs to the BMP lipoprotein family.</text>
</comment>
<dbReference type="CDD" id="cd06354">
    <property type="entry name" value="PBP1_PrnA-like"/>
    <property type="match status" value="1"/>
</dbReference>
<dbReference type="InterPro" id="IPR050957">
    <property type="entry name" value="BMP_lipoprotein"/>
</dbReference>
<keyword evidence="6" id="KW-0449">Lipoprotein</keyword>
<feature type="compositionally biased region" description="Low complexity" evidence="7">
    <location>
        <begin position="22"/>
        <end position="50"/>
    </location>
</feature>
<evidence type="ECO:0000256" key="5">
    <source>
        <dbReference type="ARBA" id="ARBA00023136"/>
    </source>
</evidence>
<evidence type="ECO:0000313" key="11">
    <source>
        <dbReference type="Proteomes" id="UP001499938"/>
    </source>
</evidence>
<dbReference type="Proteomes" id="UP001499938">
    <property type="component" value="Unassembled WGS sequence"/>
</dbReference>
<feature type="region of interest" description="Disordered" evidence="7">
    <location>
        <begin position="22"/>
        <end position="54"/>
    </location>
</feature>
<dbReference type="PROSITE" id="PS51257">
    <property type="entry name" value="PROKAR_LIPOPROTEIN"/>
    <property type="match status" value="1"/>
</dbReference>
<evidence type="ECO:0000256" key="3">
    <source>
        <dbReference type="ARBA" id="ARBA00022475"/>
    </source>
</evidence>
<accession>A0ABP4XMP0</accession>
<evidence type="ECO:0000256" key="7">
    <source>
        <dbReference type="SAM" id="MobiDB-lite"/>
    </source>
</evidence>
<comment type="caution">
    <text evidence="10">The sequence shown here is derived from an EMBL/GenBank/DDBJ whole genome shotgun (WGS) entry which is preliminary data.</text>
</comment>